<organism evidence="2 3">
    <name type="scientific">Sodalis glossinidius (strain morsitans)</name>
    <dbReference type="NCBI Taxonomy" id="343509"/>
    <lineage>
        <taxon>Bacteria</taxon>
        <taxon>Pseudomonadati</taxon>
        <taxon>Pseudomonadota</taxon>
        <taxon>Gammaproteobacteria</taxon>
        <taxon>Enterobacterales</taxon>
        <taxon>Bruguierivoracaceae</taxon>
        <taxon>Sodalis</taxon>
    </lineage>
</organism>
<reference evidence="2 3" key="1">
    <citation type="journal article" date="2006" name="Genome Res.">
        <title>Massive genome erosion and functional adaptations provide insights into the symbiotic lifestyle of Sodalis glossinidius in the tsetse host.</title>
        <authorList>
            <person name="Toh H."/>
            <person name="Weiss B.L."/>
            <person name="Perkin S.A.H."/>
            <person name="Yamashita A."/>
            <person name="Oshima K."/>
            <person name="Hattori M."/>
            <person name="Aksoy S."/>
        </authorList>
    </citation>
    <scope>NUCLEOTIDE SEQUENCE [LARGE SCALE GENOMIC DNA]</scope>
    <source>
        <strain evidence="3">morsitans</strain>
    </source>
</reference>
<accession>Q2NSE7</accession>
<dbReference type="Proteomes" id="UP000001932">
    <property type="component" value="Chromosome"/>
</dbReference>
<dbReference type="eggNOG" id="COG4675">
    <property type="taxonomic scope" value="Bacteria"/>
</dbReference>
<dbReference type="KEGG" id="sgl:SG1653"/>
<dbReference type="InterPro" id="IPR005068">
    <property type="entry name" value="Phage_lambda_Stf-r2"/>
</dbReference>
<dbReference type="BioCyc" id="SGLO343509:SGP1_RS15005-MONOMER"/>
<sequence length="335" mass="33372">MMAKNEFLPFATADGANVLSAEDYQTLRSRSNGFSAGVARSQELNTVWRQASVIAHVVAQFIADTNNSDVADDGDLDKLQAGLIQALSKNVNNTVPAASLKTAGITQLSSATNSDSETLAAMPKAVKAIVDNLSGGRLLNIQSFTESGIYTPTPGTRKIRVKCWGAGGSGARMSKQSRGSVSGAGGAYAEVLLDATSFSSVSVEVGTGGAASADGVSLDGGDGGGSYFGKHVICGGGKGGLIGKGLAKGGEPAGGNVMMVGGQAGQGGSYTSGILSNGVGGASFGGYNALPHVSLKGDDGSFPGGGGAMGSYVNDDTQYAAGKGGDGFIILEEYS</sequence>
<dbReference type="AlphaFoldDB" id="Q2NSE7"/>
<feature type="domain" description="Glycine-rich" evidence="1">
    <location>
        <begin position="149"/>
        <end position="330"/>
    </location>
</feature>
<name>Q2NSE7_SODGM</name>
<dbReference type="GO" id="GO:0046718">
    <property type="term" value="P:symbiont entry into host cell"/>
    <property type="evidence" value="ECO:0007669"/>
    <property type="project" value="InterPro"/>
</dbReference>
<protein>
    <recommendedName>
        <fullName evidence="1">Glycine-rich domain-containing protein</fullName>
    </recommendedName>
</protein>
<evidence type="ECO:0000313" key="3">
    <source>
        <dbReference type="Proteomes" id="UP000001932"/>
    </source>
</evidence>
<dbReference type="GO" id="GO:0019062">
    <property type="term" value="P:virion attachment to host cell"/>
    <property type="evidence" value="ECO:0007669"/>
    <property type="project" value="InterPro"/>
</dbReference>
<gene>
    <name evidence="2" type="ordered locus">SG1653</name>
</gene>
<dbReference type="InterPro" id="IPR049304">
    <property type="entry name" value="Gly_rich_dom"/>
</dbReference>
<evidence type="ECO:0000259" key="1">
    <source>
        <dbReference type="Pfam" id="PF21722"/>
    </source>
</evidence>
<dbReference type="EMBL" id="AP008232">
    <property type="protein sequence ID" value="BAE74928.1"/>
    <property type="molecule type" value="Genomic_DNA"/>
</dbReference>
<proteinExistence type="predicted"/>
<dbReference type="Pfam" id="PF21722">
    <property type="entry name" value="Gly_rich_2"/>
    <property type="match status" value="1"/>
</dbReference>
<evidence type="ECO:0000313" key="2">
    <source>
        <dbReference type="EMBL" id="BAE74928.1"/>
    </source>
</evidence>
<keyword evidence="3" id="KW-1185">Reference proteome</keyword>
<dbReference type="STRING" id="343509.SG1653"/>
<dbReference type="HOGENOM" id="CLU_008928_10_1_6"/>
<dbReference type="Pfam" id="PF03406">
    <property type="entry name" value="Phage_fiber_2"/>
    <property type="match status" value="1"/>
</dbReference>